<dbReference type="Pfam" id="PF15125">
    <property type="entry name" value="TMEM238"/>
    <property type="match status" value="2"/>
</dbReference>
<comment type="caution">
    <text evidence="2">The sequence shown here is derived from an EMBL/GenBank/DDBJ whole genome shotgun (WGS) entry which is preliminary data.</text>
</comment>
<dbReference type="PANTHER" id="PTHR28613:SF7">
    <property type="entry name" value="TRANSMEMBRANE PROTEIN 238"/>
    <property type="match status" value="1"/>
</dbReference>
<dbReference type="EMBL" id="JAHRIO010020041">
    <property type="protein sequence ID" value="MEQ2163957.1"/>
    <property type="molecule type" value="Genomic_DNA"/>
</dbReference>
<evidence type="ECO:0008006" key="4">
    <source>
        <dbReference type="Google" id="ProtNLM"/>
    </source>
</evidence>
<feature type="transmembrane region" description="Helical" evidence="1">
    <location>
        <begin position="156"/>
        <end position="179"/>
    </location>
</feature>
<keyword evidence="1" id="KW-0472">Membrane</keyword>
<keyword evidence="1" id="KW-1133">Transmembrane helix</keyword>
<gene>
    <name evidence="2" type="ORF">GOODEAATRI_001576</name>
</gene>
<reference evidence="2 3" key="1">
    <citation type="submission" date="2021-06" db="EMBL/GenBank/DDBJ databases">
        <authorList>
            <person name="Palmer J.M."/>
        </authorList>
    </citation>
    <scope>NUCLEOTIDE SEQUENCE [LARGE SCALE GENOMIC DNA]</scope>
    <source>
        <strain evidence="2 3">GA_2019</strain>
        <tissue evidence="2">Muscle</tissue>
    </source>
</reference>
<feature type="transmembrane region" description="Helical" evidence="1">
    <location>
        <begin position="46"/>
        <end position="67"/>
    </location>
</feature>
<organism evidence="2 3">
    <name type="scientific">Goodea atripinnis</name>
    <dbReference type="NCBI Taxonomy" id="208336"/>
    <lineage>
        <taxon>Eukaryota</taxon>
        <taxon>Metazoa</taxon>
        <taxon>Chordata</taxon>
        <taxon>Craniata</taxon>
        <taxon>Vertebrata</taxon>
        <taxon>Euteleostomi</taxon>
        <taxon>Actinopterygii</taxon>
        <taxon>Neopterygii</taxon>
        <taxon>Teleostei</taxon>
        <taxon>Neoteleostei</taxon>
        <taxon>Acanthomorphata</taxon>
        <taxon>Ovalentaria</taxon>
        <taxon>Atherinomorphae</taxon>
        <taxon>Cyprinodontiformes</taxon>
        <taxon>Goodeidae</taxon>
        <taxon>Goodea</taxon>
    </lineage>
</organism>
<feature type="transmembrane region" description="Helical" evidence="1">
    <location>
        <begin position="185"/>
        <end position="206"/>
    </location>
</feature>
<evidence type="ECO:0000313" key="3">
    <source>
        <dbReference type="Proteomes" id="UP001476798"/>
    </source>
</evidence>
<keyword evidence="3" id="KW-1185">Reference proteome</keyword>
<dbReference type="PANTHER" id="PTHR28613">
    <property type="entry name" value="SI:CH211-232M10.4-RELATED"/>
    <property type="match status" value="1"/>
</dbReference>
<protein>
    <recommendedName>
        <fullName evidence="4">Transmembrane protein 238</fullName>
    </recommendedName>
</protein>
<dbReference type="Proteomes" id="UP001476798">
    <property type="component" value="Unassembled WGS sequence"/>
</dbReference>
<evidence type="ECO:0000313" key="2">
    <source>
        <dbReference type="EMBL" id="MEQ2163957.1"/>
    </source>
</evidence>
<keyword evidence="1" id="KW-0812">Transmembrane</keyword>
<accession>A0ABV0MY04</accession>
<feature type="transmembrane region" description="Helical" evidence="1">
    <location>
        <begin position="12"/>
        <end position="34"/>
    </location>
</feature>
<dbReference type="InterPro" id="IPR029365">
    <property type="entry name" value="TMEM238"/>
</dbReference>
<evidence type="ECO:0000256" key="1">
    <source>
        <dbReference type="SAM" id="Phobius"/>
    </source>
</evidence>
<sequence>MDLIKRIGTCLPFFFLAVTFDILGLVLLFVGIFGDLRVNGLFYGDFLIYSGSLIIFASLACWLMWYVGNIQVSEYGGEKRNSIVQLARKISERLSEKVKGEDCMKCVVEDEDCSRGGTPPPKSGKRPALTLVTPSADVHLSESPGPSMEQGKCTTFFIGLAVFLDVVGLLLLLIGIFAPLPYWDFFVFSGPLLIFLSLLLWIFWYLGNLTVSEEELNLIKPDVL</sequence>
<name>A0ABV0MY04_9TELE</name>
<proteinExistence type="predicted"/>